<evidence type="ECO:0000256" key="1">
    <source>
        <dbReference type="SAM" id="MobiDB-lite"/>
    </source>
</evidence>
<protein>
    <submittedName>
        <fullName evidence="2">Uncharacterized protein</fullName>
    </submittedName>
</protein>
<evidence type="ECO:0000313" key="2">
    <source>
        <dbReference type="EMBL" id="KAK3495434.1"/>
    </source>
</evidence>
<reference evidence="2 3" key="1">
    <citation type="journal article" date="2023" name="Mol. Phylogenet. Evol.">
        <title>Genome-scale phylogeny and comparative genomics of the fungal order Sordariales.</title>
        <authorList>
            <person name="Hensen N."/>
            <person name="Bonometti L."/>
            <person name="Westerberg I."/>
            <person name="Brannstrom I.O."/>
            <person name="Guillou S."/>
            <person name="Cros-Aarteil S."/>
            <person name="Calhoun S."/>
            <person name="Haridas S."/>
            <person name="Kuo A."/>
            <person name="Mondo S."/>
            <person name="Pangilinan J."/>
            <person name="Riley R."/>
            <person name="LaButti K."/>
            <person name="Andreopoulos B."/>
            <person name="Lipzen A."/>
            <person name="Chen C."/>
            <person name="Yan M."/>
            <person name="Daum C."/>
            <person name="Ng V."/>
            <person name="Clum A."/>
            <person name="Steindorff A."/>
            <person name="Ohm R.A."/>
            <person name="Martin F."/>
            <person name="Silar P."/>
            <person name="Natvig D.O."/>
            <person name="Lalanne C."/>
            <person name="Gautier V."/>
            <person name="Ament-Velasquez S.L."/>
            <person name="Kruys A."/>
            <person name="Hutchinson M.I."/>
            <person name="Powell A.J."/>
            <person name="Barry K."/>
            <person name="Miller A.N."/>
            <person name="Grigoriev I.V."/>
            <person name="Debuchy R."/>
            <person name="Gladieux P."/>
            <person name="Hiltunen Thoren M."/>
            <person name="Johannesson H."/>
        </authorList>
    </citation>
    <scope>NUCLEOTIDE SEQUENCE [LARGE SCALE GENOMIC DNA]</scope>
    <source>
        <strain evidence="2 3">FGSC 10403</strain>
    </source>
</reference>
<dbReference type="EMBL" id="JAULSX010000003">
    <property type="protein sequence ID" value="KAK3495434.1"/>
    <property type="molecule type" value="Genomic_DNA"/>
</dbReference>
<keyword evidence="3" id="KW-1185">Reference proteome</keyword>
<dbReference type="Proteomes" id="UP001285908">
    <property type="component" value="Unassembled WGS sequence"/>
</dbReference>
<gene>
    <name evidence="2" type="ORF">B0T23DRAFT_419912</name>
</gene>
<sequence>MEVEVSENEYSLVTRGADMMKHEGDSVFTSLQTVAQYVFNSLIPYVFLMDMSTFSEYTNPSLFNDGLQYPYASWRNGSAFDSRSKGYPFKSGWGHVISLFAILPCDSTVNSSSGSALLCVCVGLKRNGYDCYFQSLLERTQNSGSNEHGQREAAREHRQGVTAVVGCRDPDTGQVSYHRHP</sequence>
<feature type="compositionally biased region" description="Basic and acidic residues" evidence="1">
    <location>
        <begin position="148"/>
        <end position="159"/>
    </location>
</feature>
<dbReference type="GeneID" id="87877339"/>
<name>A0AAJ0MTH9_9PEZI</name>
<feature type="region of interest" description="Disordered" evidence="1">
    <location>
        <begin position="142"/>
        <end position="161"/>
    </location>
</feature>
<proteinExistence type="predicted"/>
<accession>A0AAJ0MTH9</accession>
<comment type="caution">
    <text evidence="2">The sequence shown here is derived from an EMBL/GenBank/DDBJ whole genome shotgun (WGS) entry which is preliminary data.</text>
</comment>
<evidence type="ECO:0000313" key="3">
    <source>
        <dbReference type="Proteomes" id="UP001285908"/>
    </source>
</evidence>
<organism evidence="2 3">
    <name type="scientific">Neurospora hispaniola</name>
    <dbReference type="NCBI Taxonomy" id="588809"/>
    <lineage>
        <taxon>Eukaryota</taxon>
        <taxon>Fungi</taxon>
        <taxon>Dikarya</taxon>
        <taxon>Ascomycota</taxon>
        <taxon>Pezizomycotina</taxon>
        <taxon>Sordariomycetes</taxon>
        <taxon>Sordariomycetidae</taxon>
        <taxon>Sordariales</taxon>
        <taxon>Sordariaceae</taxon>
        <taxon>Neurospora</taxon>
    </lineage>
</organism>
<dbReference type="RefSeq" id="XP_062694863.1">
    <property type="nucleotide sequence ID" value="XM_062839717.1"/>
</dbReference>
<dbReference type="AlphaFoldDB" id="A0AAJ0MTH9"/>